<protein>
    <submittedName>
        <fullName evidence="1">Uncharacterized protein</fullName>
    </submittedName>
</protein>
<reference evidence="1 2" key="1">
    <citation type="submission" date="2018-01" db="EMBL/GenBank/DDBJ databases">
        <title>Metagenomic assembled genomes from two thermal pools in the Uzon Caldera, Kamchatka, Russia.</title>
        <authorList>
            <person name="Wilkins L."/>
            <person name="Ettinger C."/>
        </authorList>
    </citation>
    <scope>NUCLEOTIDE SEQUENCE [LARGE SCALE GENOMIC DNA]</scope>
    <source>
        <strain evidence="1">ARK-04</strain>
    </source>
</reference>
<comment type="caution">
    <text evidence="1">The sequence shown here is derived from an EMBL/GenBank/DDBJ whole genome shotgun (WGS) entry which is preliminary data.</text>
</comment>
<dbReference type="EMBL" id="PNJD01000074">
    <property type="protein sequence ID" value="PMP97996.1"/>
    <property type="molecule type" value="Genomic_DNA"/>
</dbReference>
<evidence type="ECO:0000313" key="2">
    <source>
        <dbReference type="Proteomes" id="UP000235619"/>
    </source>
</evidence>
<dbReference type="AlphaFoldDB" id="A0A2N7QG96"/>
<gene>
    <name evidence="1" type="ORF">C0169_01180</name>
</gene>
<accession>A0A2N7QG96</accession>
<evidence type="ECO:0000313" key="1">
    <source>
        <dbReference type="EMBL" id="PMP97996.1"/>
    </source>
</evidence>
<sequence length="64" mass="7579">MLFQSSEMGNISTLPIKNLGKRGICIPIDSLLKRYEFRHILEEAKVRWMFLSSKYFDDILEINE</sequence>
<proteinExistence type="predicted"/>
<organism evidence="1 2">
    <name type="scientific">Thermodesulfobacterium geofontis</name>
    <dbReference type="NCBI Taxonomy" id="1295609"/>
    <lineage>
        <taxon>Bacteria</taxon>
        <taxon>Pseudomonadati</taxon>
        <taxon>Thermodesulfobacteriota</taxon>
        <taxon>Thermodesulfobacteria</taxon>
        <taxon>Thermodesulfobacteriales</taxon>
        <taxon>Thermodesulfobacteriaceae</taxon>
        <taxon>Thermodesulfobacterium</taxon>
    </lineage>
</organism>
<dbReference type="Proteomes" id="UP000235619">
    <property type="component" value="Unassembled WGS sequence"/>
</dbReference>
<name>A0A2N7QG96_9BACT</name>